<evidence type="ECO:0000256" key="2">
    <source>
        <dbReference type="SAM" id="MobiDB-lite"/>
    </source>
</evidence>
<keyword evidence="1" id="KW-0175">Coiled coil</keyword>
<feature type="region of interest" description="Disordered" evidence="2">
    <location>
        <begin position="159"/>
        <end position="197"/>
    </location>
</feature>
<keyword evidence="4" id="KW-1185">Reference proteome</keyword>
<dbReference type="Proteomes" id="UP000008281">
    <property type="component" value="Unassembled WGS sequence"/>
</dbReference>
<feature type="coiled-coil region" evidence="1">
    <location>
        <begin position="37"/>
        <end position="84"/>
    </location>
</feature>
<name>E3NR81_CAERE</name>
<reference evidence="3" key="1">
    <citation type="submission" date="2007-07" db="EMBL/GenBank/DDBJ databases">
        <title>PCAP assembly of the Caenorhabditis remanei genome.</title>
        <authorList>
            <consortium name="The Caenorhabditis remanei Sequencing Consortium"/>
            <person name="Wilson R.K."/>
        </authorList>
    </citation>
    <scope>NUCLEOTIDE SEQUENCE [LARGE SCALE GENOMIC DNA]</scope>
    <source>
        <strain evidence="3">PB4641</strain>
    </source>
</reference>
<accession>E3NR81</accession>
<evidence type="ECO:0000313" key="4">
    <source>
        <dbReference type="Proteomes" id="UP000008281"/>
    </source>
</evidence>
<proteinExistence type="predicted"/>
<evidence type="ECO:0000256" key="1">
    <source>
        <dbReference type="SAM" id="Coils"/>
    </source>
</evidence>
<organism evidence="4">
    <name type="scientific">Caenorhabditis remanei</name>
    <name type="common">Caenorhabditis vulgaris</name>
    <dbReference type="NCBI Taxonomy" id="31234"/>
    <lineage>
        <taxon>Eukaryota</taxon>
        <taxon>Metazoa</taxon>
        <taxon>Ecdysozoa</taxon>
        <taxon>Nematoda</taxon>
        <taxon>Chromadorea</taxon>
        <taxon>Rhabditida</taxon>
        <taxon>Rhabditina</taxon>
        <taxon>Rhabditomorpha</taxon>
        <taxon>Rhabditoidea</taxon>
        <taxon>Rhabditidae</taxon>
        <taxon>Peloderinae</taxon>
        <taxon>Caenorhabditis</taxon>
    </lineage>
</organism>
<evidence type="ECO:0000313" key="3">
    <source>
        <dbReference type="EMBL" id="EFO87232.1"/>
    </source>
</evidence>
<dbReference type="AlphaFoldDB" id="E3NR81"/>
<gene>
    <name evidence="3" type="ORF">CRE_07932</name>
</gene>
<sequence length="197" mass="23258">MDAEEIAAKDQKFRDNLKYLDEMPQTQKALEMMLRMGNETKEEKEERQKMMREMRDELKTKEEIDREEKKKLDQKEKMEKMLKTVVRCSMWMPETKLTSAPRLISCNQLSRFLEVMADLIPNEKGSEGEVDYRRQIKCIDSVEFDKRLHQRPGKLLLTECSRQGQRSDVESSPHQNPSVHPLVSPRRPFSESEIPAQ</sequence>
<dbReference type="EMBL" id="DS269661">
    <property type="protein sequence ID" value="EFO87232.1"/>
    <property type="molecule type" value="Genomic_DNA"/>
</dbReference>
<dbReference type="HOGENOM" id="CLU_1385335_0_0_1"/>
<protein>
    <submittedName>
        <fullName evidence="3">Uncharacterized protein</fullName>
    </submittedName>
</protein>
<dbReference type="InParanoid" id="E3NR81"/>